<dbReference type="RefSeq" id="WP_013779837.1">
    <property type="nucleotide sequence ID" value="NC_015520.1"/>
</dbReference>
<name>F3ZWG8_MAHA5</name>
<dbReference type="Gene3D" id="1.10.3720.10">
    <property type="entry name" value="MetI-like"/>
    <property type="match status" value="1"/>
</dbReference>
<dbReference type="Pfam" id="PF00528">
    <property type="entry name" value="BPD_transp_1"/>
    <property type="match status" value="1"/>
</dbReference>
<dbReference type="PANTHER" id="PTHR43744:SF9">
    <property type="entry name" value="POLYGALACTURONAN_RHAMNOGALACTURONAN TRANSPORT SYSTEM PERMEASE PROTEIN YTCP"/>
    <property type="match status" value="1"/>
</dbReference>
<proteinExistence type="inferred from homology"/>
<dbReference type="SUPFAM" id="SSF161098">
    <property type="entry name" value="MetI-like"/>
    <property type="match status" value="1"/>
</dbReference>
<dbReference type="Proteomes" id="UP000008457">
    <property type="component" value="Chromosome"/>
</dbReference>
<feature type="domain" description="ABC transmembrane type-1" evidence="8">
    <location>
        <begin position="75"/>
        <end position="275"/>
    </location>
</feature>
<keyword evidence="3" id="KW-1003">Cell membrane</keyword>
<evidence type="ECO:0000256" key="4">
    <source>
        <dbReference type="ARBA" id="ARBA00022692"/>
    </source>
</evidence>
<keyword evidence="2 7" id="KW-0813">Transport</keyword>
<dbReference type="KEGG" id="mas:Mahau_0180"/>
<dbReference type="AlphaFoldDB" id="F3ZWG8"/>
<feature type="transmembrane region" description="Helical" evidence="7">
    <location>
        <begin position="111"/>
        <end position="129"/>
    </location>
</feature>
<evidence type="ECO:0000256" key="3">
    <source>
        <dbReference type="ARBA" id="ARBA00022475"/>
    </source>
</evidence>
<comment type="similarity">
    <text evidence="7">Belongs to the binding-protein-dependent transport system permease family.</text>
</comment>
<dbReference type="STRING" id="697281.Mahau_0180"/>
<dbReference type="eggNOG" id="COG0395">
    <property type="taxonomic scope" value="Bacteria"/>
</dbReference>
<accession>F3ZWG8</accession>
<keyword evidence="5 7" id="KW-1133">Transmembrane helix</keyword>
<dbReference type="PROSITE" id="PS50928">
    <property type="entry name" value="ABC_TM1"/>
    <property type="match status" value="1"/>
</dbReference>
<reference evidence="10" key="1">
    <citation type="submission" date="2010-11" db="EMBL/GenBank/DDBJ databases">
        <title>The complete genome of Mahella australiensis DSM 15567.</title>
        <authorList>
            <consortium name="US DOE Joint Genome Institute (JGI-PGF)"/>
            <person name="Lucas S."/>
            <person name="Copeland A."/>
            <person name="Lapidus A."/>
            <person name="Bruce D."/>
            <person name="Goodwin L."/>
            <person name="Pitluck S."/>
            <person name="Kyrpides N."/>
            <person name="Mavromatis K."/>
            <person name="Pagani I."/>
            <person name="Ivanova N."/>
            <person name="Teshima H."/>
            <person name="Brettin T."/>
            <person name="Detter J.C."/>
            <person name="Han C."/>
            <person name="Tapia R."/>
            <person name="Land M."/>
            <person name="Hauser L."/>
            <person name="Markowitz V."/>
            <person name="Cheng J.-F."/>
            <person name="Hugenholtz P."/>
            <person name="Woyke T."/>
            <person name="Wu D."/>
            <person name="Spring S."/>
            <person name="Pukall R."/>
            <person name="Steenblock K."/>
            <person name="Schneider S."/>
            <person name="Klenk H.-P."/>
            <person name="Eisen J.A."/>
        </authorList>
    </citation>
    <scope>NUCLEOTIDE SEQUENCE [LARGE SCALE GENOMIC DNA]</scope>
    <source>
        <strain evidence="10">DSM 15567 / CIP 107919 / 50-1 BON</strain>
    </source>
</reference>
<gene>
    <name evidence="9" type="ordered locus">Mahau_0180</name>
</gene>
<dbReference type="GO" id="GO:0005886">
    <property type="term" value="C:plasma membrane"/>
    <property type="evidence" value="ECO:0007669"/>
    <property type="project" value="UniProtKB-SubCell"/>
</dbReference>
<feature type="transmembrane region" description="Helical" evidence="7">
    <location>
        <begin position="12"/>
        <end position="35"/>
    </location>
</feature>
<dbReference type="HOGENOM" id="CLU_016047_1_0_9"/>
<feature type="transmembrane region" description="Helical" evidence="7">
    <location>
        <begin position="263"/>
        <end position="283"/>
    </location>
</feature>
<feature type="transmembrane region" description="Helical" evidence="7">
    <location>
        <begin position="79"/>
        <end position="99"/>
    </location>
</feature>
<dbReference type="PANTHER" id="PTHR43744">
    <property type="entry name" value="ABC TRANSPORTER PERMEASE PROTEIN MG189-RELATED-RELATED"/>
    <property type="match status" value="1"/>
</dbReference>
<keyword evidence="10" id="KW-1185">Reference proteome</keyword>
<feature type="transmembrane region" description="Helical" evidence="7">
    <location>
        <begin position="183"/>
        <end position="205"/>
    </location>
</feature>
<evidence type="ECO:0000313" key="10">
    <source>
        <dbReference type="Proteomes" id="UP000008457"/>
    </source>
</evidence>
<protein>
    <submittedName>
        <fullName evidence="9">Binding-protein-dependent transport systems inner membrane component</fullName>
    </submittedName>
</protein>
<dbReference type="PROSITE" id="PS51257">
    <property type="entry name" value="PROKAR_LIPOPROTEIN"/>
    <property type="match status" value="1"/>
</dbReference>
<evidence type="ECO:0000313" key="9">
    <source>
        <dbReference type="EMBL" id="AEE95403.1"/>
    </source>
</evidence>
<keyword evidence="6 7" id="KW-0472">Membrane</keyword>
<dbReference type="EMBL" id="CP002360">
    <property type="protein sequence ID" value="AEE95403.1"/>
    <property type="molecule type" value="Genomic_DNA"/>
</dbReference>
<evidence type="ECO:0000256" key="1">
    <source>
        <dbReference type="ARBA" id="ARBA00004651"/>
    </source>
</evidence>
<evidence type="ECO:0000256" key="2">
    <source>
        <dbReference type="ARBA" id="ARBA00022448"/>
    </source>
</evidence>
<dbReference type="CDD" id="cd06261">
    <property type="entry name" value="TM_PBP2"/>
    <property type="match status" value="1"/>
</dbReference>
<evidence type="ECO:0000256" key="6">
    <source>
        <dbReference type="ARBA" id="ARBA00023136"/>
    </source>
</evidence>
<organism evidence="9 10">
    <name type="scientific">Mahella australiensis (strain DSM 15567 / CIP 107919 / 50-1 BON)</name>
    <dbReference type="NCBI Taxonomy" id="697281"/>
    <lineage>
        <taxon>Bacteria</taxon>
        <taxon>Bacillati</taxon>
        <taxon>Bacillota</taxon>
        <taxon>Clostridia</taxon>
        <taxon>Thermoanaerobacterales</taxon>
        <taxon>Thermoanaerobacterales Family IV. Incertae Sedis</taxon>
        <taxon>Mahella</taxon>
    </lineage>
</organism>
<comment type="subcellular location">
    <subcellularLocation>
        <location evidence="1 7">Cell membrane</location>
        <topology evidence="1 7">Multi-pass membrane protein</topology>
    </subcellularLocation>
</comment>
<dbReference type="InterPro" id="IPR035906">
    <property type="entry name" value="MetI-like_sf"/>
</dbReference>
<evidence type="ECO:0000256" key="7">
    <source>
        <dbReference type="RuleBase" id="RU363032"/>
    </source>
</evidence>
<dbReference type="OrthoDB" id="61400at2"/>
<sequence>MNKKTFGDRIFDVLNYTLLILITIACLYPVLYVLFASVSDPIKLQSYRAPLYKPLGFTLEGYKIVLNNPDIIRGYANTIFYVVTGVAVNMIFTILGAYVISRKNLYWKKAIMLMITITMFFGGGLIPWFLTVKGLGMYDSWTALVFPFAINTWNMIIMRTGFEGVPGELEEAARIDGANDFYILTRVVVPLSKAVCAVILLYYVVGAWNSWFPAMIFLSDRSKYPLQLILREILITSDASQMQQGISLTTSGQFGETSAYKELVKYTTIVIATVPIMCFYPFIQKYFVKGVLIGSLKG</sequence>
<dbReference type="GO" id="GO:0055085">
    <property type="term" value="P:transmembrane transport"/>
    <property type="evidence" value="ECO:0007669"/>
    <property type="project" value="InterPro"/>
</dbReference>
<evidence type="ECO:0000256" key="5">
    <source>
        <dbReference type="ARBA" id="ARBA00022989"/>
    </source>
</evidence>
<keyword evidence="4 7" id="KW-0812">Transmembrane</keyword>
<reference evidence="9 10" key="2">
    <citation type="journal article" date="2011" name="Stand. Genomic Sci.">
        <title>Complete genome sequence of Mahella australiensis type strain (50-1 BON).</title>
        <authorList>
            <person name="Sikorski J."/>
            <person name="Teshima H."/>
            <person name="Nolan M."/>
            <person name="Lucas S."/>
            <person name="Hammon N."/>
            <person name="Deshpande S."/>
            <person name="Cheng J.F."/>
            <person name="Pitluck S."/>
            <person name="Liolios K."/>
            <person name="Pagani I."/>
            <person name="Ivanova N."/>
            <person name="Huntemann M."/>
            <person name="Mavromatis K."/>
            <person name="Ovchinikova G."/>
            <person name="Pati A."/>
            <person name="Tapia R."/>
            <person name="Han C."/>
            <person name="Goodwin L."/>
            <person name="Chen A."/>
            <person name="Palaniappan K."/>
            <person name="Land M."/>
            <person name="Hauser L."/>
            <person name="Ngatchou-Djao O.D."/>
            <person name="Rohde M."/>
            <person name="Pukall R."/>
            <person name="Spring S."/>
            <person name="Abt B."/>
            <person name="Goker M."/>
            <person name="Detter J.C."/>
            <person name="Woyke T."/>
            <person name="Bristow J."/>
            <person name="Markowitz V."/>
            <person name="Hugenholtz P."/>
            <person name="Eisen J.A."/>
            <person name="Kyrpides N.C."/>
            <person name="Klenk H.P."/>
            <person name="Lapidus A."/>
        </authorList>
    </citation>
    <scope>NUCLEOTIDE SEQUENCE [LARGE SCALE GENOMIC DNA]</scope>
    <source>
        <strain evidence="10">DSM 15567 / CIP 107919 / 50-1 BON</strain>
    </source>
</reference>
<evidence type="ECO:0000259" key="8">
    <source>
        <dbReference type="PROSITE" id="PS50928"/>
    </source>
</evidence>
<dbReference type="InterPro" id="IPR000515">
    <property type="entry name" value="MetI-like"/>
</dbReference>